<keyword evidence="3 9" id="KW-0728">SH3 domain</keyword>
<feature type="transmembrane region" description="Helical" evidence="10">
    <location>
        <begin position="106"/>
        <end position="128"/>
    </location>
</feature>
<evidence type="ECO:0000256" key="6">
    <source>
        <dbReference type="ARBA" id="ARBA00022989"/>
    </source>
</evidence>
<reference evidence="12" key="1">
    <citation type="journal article" date="2020" name="Fungal Divers.">
        <title>Resolving the Mortierellaceae phylogeny through synthesis of multi-gene phylogenetics and phylogenomics.</title>
        <authorList>
            <person name="Vandepol N."/>
            <person name="Liber J."/>
            <person name="Desiro A."/>
            <person name="Na H."/>
            <person name="Kennedy M."/>
            <person name="Barry K."/>
            <person name="Grigoriev I.V."/>
            <person name="Miller A.N."/>
            <person name="O'Donnell K."/>
            <person name="Stajich J.E."/>
            <person name="Bonito G."/>
        </authorList>
    </citation>
    <scope>NUCLEOTIDE SEQUENCE</scope>
    <source>
        <strain evidence="12">NVP60</strain>
    </source>
</reference>
<dbReference type="EMBL" id="JAAAIN010001148">
    <property type="protein sequence ID" value="KAG0306348.1"/>
    <property type="molecule type" value="Genomic_DNA"/>
</dbReference>
<evidence type="ECO:0000256" key="3">
    <source>
        <dbReference type="ARBA" id="ARBA00022443"/>
    </source>
</evidence>
<accession>A0A9P6UK23</accession>
<dbReference type="InterPro" id="IPR001452">
    <property type="entry name" value="SH3_domain"/>
</dbReference>
<dbReference type="FunFam" id="2.30.30.40:FF:000213">
    <property type="entry name" value="High osmolarity signaling protein SHO1"/>
    <property type="match status" value="1"/>
</dbReference>
<feature type="transmembrane region" description="Helical" evidence="10">
    <location>
        <begin position="72"/>
        <end position="94"/>
    </location>
</feature>
<dbReference type="PROSITE" id="PS50002">
    <property type="entry name" value="SH3"/>
    <property type="match status" value="1"/>
</dbReference>
<dbReference type="Proteomes" id="UP000823405">
    <property type="component" value="Unassembled WGS sequence"/>
</dbReference>
<feature type="transmembrane region" description="Helical" evidence="10">
    <location>
        <begin position="12"/>
        <end position="40"/>
    </location>
</feature>
<evidence type="ECO:0000256" key="9">
    <source>
        <dbReference type="PROSITE-ProRule" id="PRU00192"/>
    </source>
</evidence>
<proteinExistence type="inferred from homology"/>
<evidence type="ECO:0000256" key="10">
    <source>
        <dbReference type="SAM" id="Phobius"/>
    </source>
</evidence>
<dbReference type="PANTHER" id="PTHR15735">
    <property type="entry name" value="FCH AND DOUBLE SH3 DOMAINS PROTEIN"/>
    <property type="match status" value="1"/>
</dbReference>
<dbReference type="OrthoDB" id="5983572at2759"/>
<evidence type="ECO:0000259" key="11">
    <source>
        <dbReference type="PROSITE" id="PS50002"/>
    </source>
</evidence>
<keyword evidence="7" id="KW-0346">Stress response</keyword>
<evidence type="ECO:0000256" key="2">
    <source>
        <dbReference type="ARBA" id="ARBA00009739"/>
    </source>
</evidence>
<evidence type="ECO:0000256" key="1">
    <source>
        <dbReference type="ARBA" id="ARBA00004651"/>
    </source>
</evidence>
<dbReference type="SUPFAM" id="SSF50044">
    <property type="entry name" value="SH3-domain"/>
    <property type="match status" value="1"/>
</dbReference>
<evidence type="ECO:0000256" key="7">
    <source>
        <dbReference type="ARBA" id="ARBA00023016"/>
    </source>
</evidence>
<dbReference type="InterPro" id="IPR035522">
    <property type="entry name" value="Sho1_SH3"/>
</dbReference>
<dbReference type="CDD" id="cd11855">
    <property type="entry name" value="SH3_Sho1p"/>
    <property type="match status" value="1"/>
</dbReference>
<dbReference type="AlphaFoldDB" id="A0A9P6UK23"/>
<dbReference type="PRINTS" id="PR00452">
    <property type="entry name" value="SH3DOMAIN"/>
</dbReference>
<organism evidence="12 13">
    <name type="scientific">Linnemannia gamsii</name>
    <dbReference type="NCBI Taxonomy" id="64522"/>
    <lineage>
        <taxon>Eukaryota</taxon>
        <taxon>Fungi</taxon>
        <taxon>Fungi incertae sedis</taxon>
        <taxon>Mucoromycota</taxon>
        <taxon>Mortierellomycotina</taxon>
        <taxon>Mortierellomycetes</taxon>
        <taxon>Mortierellales</taxon>
        <taxon>Mortierellaceae</taxon>
        <taxon>Linnemannia</taxon>
    </lineage>
</organism>
<keyword evidence="6 10" id="KW-1133">Transmembrane helix</keyword>
<name>A0A9P6UK23_9FUNG</name>
<evidence type="ECO:0000256" key="4">
    <source>
        <dbReference type="ARBA" id="ARBA00022475"/>
    </source>
</evidence>
<dbReference type="GO" id="GO:0005886">
    <property type="term" value="C:plasma membrane"/>
    <property type="evidence" value="ECO:0007669"/>
    <property type="project" value="UniProtKB-SubCell"/>
</dbReference>
<keyword evidence="13" id="KW-1185">Reference proteome</keyword>
<dbReference type="InterPro" id="IPR036028">
    <property type="entry name" value="SH3-like_dom_sf"/>
</dbReference>
<keyword evidence="4" id="KW-1003">Cell membrane</keyword>
<sequence>MTRFDFGLVVAQPFFLCSLILFAVGWFITFIATCVIGNIFPLFWVDIFYNLFLLLGATLAVATNSVHNYRLVILTFLGGSLSLLFNCINTAIYIHDPYYGTTSRFSAAAAGFIFQSFVLIFWVVYFGAEEESAAKQTINGFTMPRANANNNNNPTTTVGTTTIVSPQPQHHQINMNGHGSPMPAHIQQQMPQANGQQNYSSVVVAPTAEYAYKARALYSYEANPEDNNELSFTKGEILEIVDNKGKWWQARKPDGSVGIAPSNYLQLI</sequence>
<comment type="caution">
    <text evidence="12">The sequence shown here is derived from an EMBL/GenBank/DDBJ whole genome shotgun (WGS) entry which is preliminary data.</text>
</comment>
<dbReference type="GO" id="GO:0007232">
    <property type="term" value="P:osmosensory signaling pathway via Sho1 osmosensor"/>
    <property type="evidence" value="ECO:0007669"/>
    <property type="project" value="UniProtKB-ARBA"/>
</dbReference>
<evidence type="ECO:0000313" key="12">
    <source>
        <dbReference type="EMBL" id="KAG0306348.1"/>
    </source>
</evidence>
<dbReference type="PANTHER" id="PTHR15735:SF20">
    <property type="entry name" value="HIGH OSMOLARITY SIGNALING PROTEIN SHO1"/>
    <property type="match status" value="1"/>
</dbReference>
<keyword evidence="5 10" id="KW-0812">Transmembrane</keyword>
<feature type="transmembrane region" description="Helical" evidence="10">
    <location>
        <begin position="47"/>
        <end position="66"/>
    </location>
</feature>
<protein>
    <submittedName>
        <fullName evidence="12">Transmembrane osmosensor</fullName>
    </submittedName>
</protein>
<evidence type="ECO:0000256" key="5">
    <source>
        <dbReference type="ARBA" id="ARBA00022692"/>
    </source>
</evidence>
<keyword evidence="8 10" id="KW-0472">Membrane</keyword>
<dbReference type="Pfam" id="PF00018">
    <property type="entry name" value="SH3_1"/>
    <property type="match status" value="1"/>
</dbReference>
<evidence type="ECO:0000313" key="13">
    <source>
        <dbReference type="Proteomes" id="UP000823405"/>
    </source>
</evidence>
<feature type="domain" description="SH3" evidence="11">
    <location>
        <begin position="209"/>
        <end position="268"/>
    </location>
</feature>
<comment type="subcellular location">
    <subcellularLocation>
        <location evidence="1">Cell membrane</location>
        <topology evidence="1">Multi-pass membrane protein</topology>
    </subcellularLocation>
</comment>
<evidence type="ECO:0000256" key="8">
    <source>
        <dbReference type="ARBA" id="ARBA00023136"/>
    </source>
</evidence>
<dbReference type="Gene3D" id="2.30.30.40">
    <property type="entry name" value="SH3 Domains"/>
    <property type="match status" value="1"/>
</dbReference>
<dbReference type="GO" id="GO:0030833">
    <property type="term" value="P:regulation of actin filament polymerization"/>
    <property type="evidence" value="ECO:0007669"/>
    <property type="project" value="TreeGrafter"/>
</dbReference>
<dbReference type="SMART" id="SM00326">
    <property type="entry name" value="SH3"/>
    <property type="match status" value="1"/>
</dbReference>
<gene>
    <name evidence="12" type="primary">SHO1_1</name>
    <name evidence="12" type="ORF">BGZ97_000773</name>
</gene>
<comment type="similarity">
    <text evidence="2">Belongs to the SHO1 family.</text>
</comment>